<reference evidence="2 3" key="1">
    <citation type="submission" date="2014-03" db="EMBL/GenBank/DDBJ databases">
        <title>Genomics of Bifidobacteria.</title>
        <authorList>
            <person name="Ventura M."/>
            <person name="Milani C."/>
            <person name="Lugli G.A."/>
        </authorList>
    </citation>
    <scope>NUCLEOTIDE SEQUENCE [LARGE SCALE GENOMIC DNA]</scope>
    <source>
        <strain evidence="2 3">LMG 11597</strain>
    </source>
</reference>
<gene>
    <name evidence="2" type="ORF">BISU_1058</name>
</gene>
<dbReference type="InterPro" id="IPR010985">
    <property type="entry name" value="Ribbon_hlx_hlx"/>
</dbReference>
<dbReference type="InterPro" id="IPR013321">
    <property type="entry name" value="Arc_rbn_hlx_hlx"/>
</dbReference>
<dbReference type="SUPFAM" id="SSF47598">
    <property type="entry name" value="Ribbon-helix-helix"/>
    <property type="match status" value="1"/>
</dbReference>
<dbReference type="EMBL" id="JGZR01000007">
    <property type="protein sequence ID" value="KFJ03126.1"/>
    <property type="molecule type" value="Genomic_DNA"/>
</dbReference>
<dbReference type="InterPro" id="IPR056972">
    <property type="entry name" value="RHH_dom-containing"/>
</dbReference>
<dbReference type="Gene3D" id="1.10.1220.10">
    <property type="entry name" value="Met repressor-like"/>
    <property type="match status" value="1"/>
</dbReference>
<dbReference type="OrthoDB" id="3234361at2"/>
<proteinExistence type="predicted"/>
<dbReference type="GO" id="GO:0006355">
    <property type="term" value="P:regulation of DNA-templated transcription"/>
    <property type="evidence" value="ECO:0007669"/>
    <property type="project" value="InterPro"/>
</dbReference>
<protein>
    <submittedName>
        <fullName evidence="2">Uncharacterized protein</fullName>
    </submittedName>
</protein>
<keyword evidence="3" id="KW-1185">Reference proteome</keyword>
<evidence type="ECO:0000256" key="1">
    <source>
        <dbReference type="SAM" id="MobiDB-lite"/>
    </source>
</evidence>
<dbReference type="AlphaFoldDB" id="A0A087E5S5"/>
<evidence type="ECO:0000313" key="2">
    <source>
        <dbReference type="EMBL" id="KFJ03126.1"/>
    </source>
</evidence>
<dbReference type="Pfam" id="PF23807">
    <property type="entry name" value="RHH_10"/>
    <property type="match status" value="1"/>
</dbReference>
<organism evidence="2 3">
    <name type="scientific">Bifidobacterium subtile</name>
    <dbReference type="NCBI Taxonomy" id="77635"/>
    <lineage>
        <taxon>Bacteria</taxon>
        <taxon>Bacillati</taxon>
        <taxon>Actinomycetota</taxon>
        <taxon>Actinomycetes</taxon>
        <taxon>Bifidobacteriales</taxon>
        <taxon>Bifidobacteriaceae</taxon>
        <taxon>Bifidobacterium</taxon>
    </lineage>
</organism>
<name>A0A087E5S5_9BIFI</name>
<sequence>MQGGNYKPLQRSSAPIDAVMSGSRPAAESGRVMLSLRVPPDLRTRFKAACVGQGLTMEQAGEQALIEWLEPRKS</sequence>
<comment type="caution">
    <text evidence="2">The sequence shown here is derived from an EMBL/GenBank/DDBJ whole genome shotgun (WGS) entry which is preliminary data.</text>
</comment>
<accession>A0A087E5S5</accession>
<dbReference type="STRING" id="77635.BISU_1058"/>
<dbReference type="RefSeq" id="WP_033502595.1">
    <property type="nucleotide sequence ID" value="NZ_CP062939.1"/>
</dbReference>
<evidence type="ECO:0000313" key="3">
    <source>
        <dbReference type="Proteomes" id="UP000029055"/>
    </source>
</evidence>
<feature type="region of interest" description="Disordered" evidence="1">
    <location>
        <begin position="1"/>
        <end position="24"/>
    </location>
</feature>
<dbReference type="Proteomes" id="UP000029055">
    <property type="component" value="Unassembled WGS sequence"/>
</dbReference>